<feature type="region of interest" description="Disordered" evidence="13">
    <location>
        <begin position="79"/>
        <end position="190"/>
    </location>
</feature>
<feature type="compositionally biased region" description="Basic and acidic residues" evidence="13">
    <location>
        <begin position="95"/>
        <end position="109"/>
    </location>
</feature>
<organism evidence="16 18">
    <name type="scientific">Aneurinibacillus migulanus</name>
    <name type="common">Bacillus migulanus</name>
    <dbReference type="NCBI Taxonomy" id="47500"/>
    <lineage>
        <taxon>Bacteria</taxon>
        <taxon>Bacillati</taxon>
        <taxon>Bacillota</taxon>
        <taxon>Bacilli</taxon>
        <taxon>Bacillales</taxon>
        <taxon>Paenibacillaceae</taxon>
        <taxon>Aneurinibacillus group</taxon>
        <taxon>Aneurinibacillus</taxon>
    </lineage>
</organism>
<dbReference type="InterPro" id="IPR001078">
    <property type="entry name" value="2-oxoacid_DH_actylTfrase"/>
</dbReference>
<dbReference type="SUPFAM" id="SSF47005">
    <property type="entry name" value="Peripheral subunit-binding domain of 2-oxo acid dehydrogenase complex"/>
    <property type="match status" value="1"/>
</dbReference>
<evidence type="ECO:0000256" key="12">
    <source>
        <dbReference type="RuleBase" id="RU361138"/>
    </source>
</evidence>
<evidence type="ECO:0000256" key="11">
    <source>
        <dbReference type="ARBA" id="ARBA00052761"/>
    </source>
</evidence>
<dbReference type="SUPFAM" id="SSF52777">
    <property type="entry name" value="CoA-dependent acyltransferases"/>
    <property type="match status" value="1"/>
</dbReference>
<keyword evidence="8 12" id="KW-0808">Transferase</keyword>
<dbReference type="PATRIC" id="fig|47500.8.peg.5775"/>
<dbReference type="Gene3D" id="4.10.320.10">
    <property type="entry name" value="E3-binding domain"/>
    <property type="match status" value="1"/>
</dbReference>
<comment type="function">
    <text evidence="1 12">E2 component of the 2-oxoglutarate dehydrogenase (OGDH) complex which catalyzes the second step in the conversion of 2-oxoglutarate to succinyl-CoA and CO(2).</text>
</comment>
<evidence type="ECO:0000256" key="4">
    <source>
        <dbReference type="ARBA" id="ARBA00011666"/>
    </source>
</evidence>
<dbReference type="FunFam" id="3.30.559.10:FF:000007">
    <property type="entry name" value="Dihydrolipoamide acetyltransferase component of pyruvate dehydrogenase complex"/>
    <property type="match status" value="1"/>
</dbReference>
<gene>
    <name evidence="16" type="ORF">AF333_26520</name>
    <name evidence="17" type="ORF">SAMN04487909_12455</name>
</gene>
<dbReference type="GO" id="GO:0005829">
    <property type="term" value="C:cytosol"/>
    <property type="evidence" value="ECO:0007669"/>
    <property type="project" value="TreeGrafter"/>
</dbReference>
<comment type="similarity">
    <text evidence="3 12">Belongs to the 2-oxoacid dehydrogenase family.</text>
</comment>
<evidence type="ECO:0000313" key="19">
    <source>
        <dbReference type="Proteomes" id="UP000182836"/>
    </source>
</evidence>
<proteinExistence type="inferred from homology"/>
<dbReference type="Pfam" id="PF00364">
    <property type="entry name" value="Biotin_lipoyl"/>
    <property type="match status" value="1"/>
</dbReference>
<evidence type="ECO:0000256" key="2">
    <source>
        <dbReference type="ARBA" id="ARBA00005145"/>
    </source>
</evidence>
<feature type="domain" description="Peripheral subunit-binding (PSBD)" evidence="15">
    <location>
        <begin position="127"/>
        <end position="164"/>
    </location>
</feature>
<evidence type="ECO:0000259" key="15">
    <source>
        <dbReference type="PROSITE" id="PS51826"/>
    </source>
</evidence>
<dbReference type="GeneID" id="42308682"/>
<dbReference type="PANTHER" id="PTHR43416:SF5">
    <property type="entry name" value="DIHYDROLIPOYLLYSINE-RESIDUE SUCCINYLTRANSFERASE COMPONENT OF 2-OXOGLUTARATE DEHYDROGENASE COMPLEX, MITOCHONDRIAL"/>
    <property type="match status" value="1"/>
</dbReference>
<comment type="subunit">
    <text evidence="4">Forms a 24-polypeptide structural core with octahedral symmetry. Part of the 2-oxoglutarate dehydrogenase (OGDH) complex composed of E1 (2-oxoglutarate dehydrogenase), E2 (dihydrolipoamide succinyltransferase) and E3 (dihydrolipoamide dehydrogenase); the complex contains multiple copies of the three enzymatic components (E1, E2 and E3).</text>
</comment>
<evidence type="ECO:0000313" key="17">
    <source>
        <dbReference type="EMBL" id="SDJ66735.1"/>
    </source>
</evidence>
<dbReference type="RefSeq" id="WP_043065324.1">
    <property type="nucleotide sequence ID" value="NZ_BJOA01000080.1"/>
</dbReference>
<sequence>MSEVKVPELAESITEATIVKWLKSEGDSVTQGEVLAELETDKVNMELNAEQDGTLTKIMREPGDTVQVGDVVAMIEEGVAPAQGQSAPSKAEAQATEKEIAQPKEEKGEPAPASNDVQREKSFSSRAATPAARRLARTQNVDLHNVRSQDPLGRVTAEDVKANSAAQPESRKAAEAPAKANPVEKKVSTSAKPVTLAGTSIGTEKPVERIPMSRRRQTIAERLVHAQHSAAMLTTFNEVDMTAILDVRKRRQEKFVEQHNIKLGFMSFFTKAVVGALKAFPLLNAEIQDKEILLKKYYDIGIAVAAEGGLVVPVVRDADRLSFAELETEIANLAKKARDNKLGLADLQGGTFSITNGGIFGSLLSTPILNAPQVGILGMHKIQLRPVAIDKERSENRPMMYIALSYDHRIVDGKEAVSFLTRVKELLEDPETLLLEG</sequence>
<dbReference type="PANTHER" id="PTHR43416">
    <property type="entry name" value="DIHYDROLIPOYLLYSINE-RESIDUE SUCCINYLTRANSFERASE COMPONENT OF 2-OXOGLUTARATE DEHYDROGENASE COMPLEX, MITOCHONDRIAL-RELATED"/>
    <property type="match status" value="1"/>
</dbReference>
<keyword evidence="10 12" id="KW-0012">Acyltransferase</keyword>
<evidence type="ECO:0000256" key="3">
    <source>
        <dbReference type="ARBA" id="ARBA00007317"/>
    </source>
</evidence>
<protein>
    <recommendedName>
        <fullName evidence="6 12">Dihydrolipoyllysine-residue succinyltransferase component of 2-oxoglutarate dehydrogenase complex</fullName>
        <ecNumber evidence="5 12">2.3.1.61</ecNumber>
    </recommendedName>
    <alternativeName>
        <fullName evidence="12">2-oxoglutarate dehydrogenase complex component E2</fullName>
    </alternativeName>
</protein>
<evidence type="ECO:0000256" key="6">
    <source>
        <dbReference type="ARBA" id="ARBA00019511"/>
    </source>
</evidence>
<reference evidence="17 19" key="2">
    <citation type="submission" date="2016-10" db="EMBL/GenBank/DDBJ databases">
        <authorList>
            <person name="de Groot N.N."/>
        </authorList>
    </citation>
    <scope>NUCLEOTIDE SEQUENCE [LARGE SCALE GENOMIC DNA]</scope>
    <source>
        <strain evidence="17 19">DSM 2895</strain>
    </source>
</reference>
<name>A0A0D1WEV9_ANEMI</name>
<dbReference type="PROSITE" id="PS00189">
    <property type="entry name" value="LIPOYL"/>
    <property type="match status" value="1"/>
</dbReference>
<evidence type="ECO:0000256" key="7">
    <source>
        <dbReference type="ARBA" id="ARBA00022532"/>
    </source>
</evidence>
<dbReference type="EMBL" id="FNED01000024">
    <property type="protein sequence ID" value="SDJ66735.1"/>
    <property type="molecule type" value="Genomic_DNA"/>
</dbReference>
<feature type="compositionally biased region" description="Polar residues" evidence="13">
    <location>
        <begin position="139"/>
        <end position="148"/>
    </location>
</feature>
<keyword evidence="9 12" id="KW-0450">Lipoyl</keyword>
<dbReference type="EC" id="2.3.1.61" evidence="5 12"/>
<dbReference type="STRING" id="47500.AF333_26520"/>
<dbReference type="SUPFAM" id="SSF51230">
    <property type="entry name" value="Single hybrid motif"/>
    <property type="match status" value="1"/>
</dbReference>
<dbReference type="InterPro" id="IPR003016">
    <property type="entry name" value="2-oxoA_DH_lipoyl-BS"/>
</dbReference>
<evidence type="ECO:0000256" key="5">
    <source>
        <dbReference type="ARBA" id="ARBA00012945"/>
    </source>
</evidence>
<dbReference type="CDD" id="cd06849">
    <property type="entry name" value="lipoyl_domain"/>
    <property type="match status" value="1"/>
</dbReference>
<dbReference type="GO" id="GO:0006099">
    <property type="term" value="P:tricarboxylic acid cycle"/>
    <property type="evidence" value="ECO:0007669"/>
    <property type="project" value="UniProtKB-UniRule"/>
</dbReference>
<evidence type="ECO:0000256" key="8">
    <source>
        <dbReference type="ARBA" id="ARBA00022679"/>
    </source>
</evidence>
<dbReference type="GO" id="GO:0033512">
    <property type="term" value="P:L-lysine catabolic process to acetyl-CoA via saccharopine"/>
    <property type="evidence" value="ECO:0007669"/>
    <property type="project" value="UniProtKB-UniRule"/>
</dbReference>
<dbReference type="InterPro" id="IPR050537">
    <property type="entry name" value="2-oxoacid_dehydrogenase"/>
</dbReference>
<dbReference type="Proteomes" id="UP000182836">
    <property type="component" value="Unassembled WGS sequence"/>
</dbReference>
<reference evidence="16 18" key="1">
    <citation type="submission" date="2015-07" db="EMBL/GenBank/DDBJ databases">
        <title>Fjat-14205 dsm 2895.</title>
        <authorList>
            <person name="Liu B."/>
            <person name="Wang J."/>
            <person name="Zhu Y."/>
            <person name="Liu G."/>
            <person name="Chen Q."/>
            <person name="Chen Z."/>
            <person name="Lan J."/>
            <person name="Che J."/>
            <person name="Ge C."/>
            <person name="Shi H."/>
            <person name="Pan Z."/>
            <person name="Liu X."/>
        </authorList>
    </citation>
    <scope>NUCLEOTIDE SEQUENCE [LARGE SCALE GENOMIC DNA]</scope>
    <source>
        <strain evidence="16 18">DSM 2895</strain>
    </source>
</reference>
<evidence type="ECO:0000256" key="9">
    <source>
        <dbReference type="ARBA" id="ARBA00022823"/>
    </source>
</evidence>
<comment type="pathway">
    <text evidence="2 12">Amino-acid degradation; L-lysine degradation via saccharopine pathway; glutaryl-CoA from L-lysine: step 6/6.</text>
</comment>
<comment type="cofactor">
    <cofactor evidence="12">
        <name>(R)-lipoate</name>
        <dbReference type="ChEBI" id="CHEBI:83088"/>
    </cofactor>
    <text evidence="12">Binds 1 lipoyl cofactor covalently.</text>
</comment>
<evidence type="ECO:0000256" key="10">
    <source>
        <dbReference type="ARBA" id="ARBA00023315"/>
    </source>
</evidence>
<evidence type="ECO:0000259" key="14">
    <source>
        <dbReference type="PROSITE" id="PS50968"/>
    </source>
</evidence>
<dbReference type="Pfam" id="PF02817">
    <property type="entry name" value="E3_binding"/>
    <property type="match status" value="1"/>
</dbReference>
<dbReference type="Proteomes" id="UP000037269">
    <property type="component" value="Unassembled WGS sequence"/>
</dbReference>
<dbReference type="InterPro" id="IPR011053">
    <property type="entry name" value="Single_hybrid_motif"/>
</dbReference>
<evidence type="ECO:0000313" key="18">
    <source>
        <dbReference type="Proteomes" id="UP000037269"/>
    </source>
</evidence>
<dbReference type="PROSITE" id="PS51826">
    <property type="entry name" value="PSBD"/>
    <property type="match status" value="1"/>
</dbReference>
<dbReference type="InterPro" id="IPR023213">
    <property type="entry name" value="CAT-like_dom_sf"/>
</dbReference>
<keyword evidence="18" id="KW-1185">Reference proteome</keyword>
<dbReference type="GO" id="GO:0004149">
    <property type="term" value="F:dihydrolipoyllysine-residue succinyltransferase activity"/>
    <property type="evidence" value="ECO:0007669"/>
    <property type="project" value="UniProtKB-UniRule"/>
</dbReference>
<keyword evidence="7 12" id="KW-0816">Tricarboxylic acid cycle</keyword>
<evidence type="ECO:0000256" key="1">
    <source>
        <dbReference type="ARBA" id="ARBA00004052"/>
    </source>
</evidence>
<dbReference type="Gene3D" id="2.40.50.100">
    <property type="match status" value="1"/>
</dbReference>
<dbReference type="NCBIfam" id="NF004309">
    <property type="entry name" value="PRK05704.1"/>
    <property type="match status" value="1"/>
</dbReference>
<evidence type="ECO:0000313" key="16">
    <source>
        <dbReference type="EMBL" id="KON93212.1"/>
    </source>
</evidence>
<accession>A0A0D1WEV9</accession>
<dbReference type="GO" id="GO:0045252">
    <property type="term" value="C:oxoglutarate dehydrogenase complex"/>
    <property type="evidence" value="ECO:0007669"/>
    <property type="project" value="UniProtKB-UniRule"/>
</dbReference>
<dbReference type="PROSITE" id="PS50968">
    <property type="entry name" value="BIOTINYL_LIPOYL"/>
    <property type="match status" value="1"/>
</dbReference>
<dbReference type="EMBL" id="LGUG01000005">
    <property type="protein sequence ID" value="KON93212.1"/>
    <property type="molecule type" value="Genomic_DNA"/>
</dbReference>
<dbReference type="Pfam" id="PF00198">
    <property type="entry name" value="2-oxoacid_dh"/>
    <property type="match status" value="1"/>
</dbReference>
<dbReference type="OrthoDB" id="9805770at2"/>
<dbReference type="InterPro" id="IPR006255">
    <property type="entry name" value="SucB"/>
</dbReference>
<dbReference type="AlphaFoldDB" id="A0A0D1WEV9"/>
<dbReference type="InterPro" id="IPR004167">
    <property type="entry name" value="PSBD"/>
</dbReference>
<dbReference type="NCBIfam" id="TIGR01347">
    <property type="entry name" value="sucB"/>
    <property type="match status" value="1"/>
</dbReference>
<comment type="catalytic activity">
    <reaction evidence="11 12">
        <text>N(6)-[(R)-dihydrolipoyl]-L-lysyl-[protein] + succinyl-CoA = N(6)-[(R)-S(8)-succinyldihydrolipoyl]-L-lysyl-[protein] + CoA</text>
        <dbReference type="Rhea" id="RHEA:15213"/>
        <dbReference type="Rhea" id="RHEA-COMP:10475"/>
        <dbReference type="Rhea" id="RHEA-COMP:20092"/>
        <dbReference type="ChEBI" id="CHEBI:57287"/>
        <dbReference type="ChEBI" id="CHEBI:57292"/>
        <dbReference type="ChEBI" id="CHEBI:83100"/>
        <dbReference type="ChEBI" id="CHEBI:83120"/>
        <dbReference type="EC" id="2.3.1.61"/>
    </reaction>
</comment>
<evidence type="ECO:0000256" key="13">
    <source>
        <dbReference type="SAM" id="MobiDB-lite"/>
    </source>
</evidence>
<feature type="domain" description="Lipoyl-binding" evidence="14">
    <location>
        <begin position="1"/>
        <end position="76"/>
    </location>
</feature>
<dbReference type="Gene3D" id="3.30.559.10">
    <property type="entry name" value="Chloramphenicol acetyltransferase-like domain"/>
    <property type="match status" value="1"/>
</dbReference>
<dbReference type="InterPro" id="IPR036625">
    <property type="entry name" value="E3-bd_dom_sf"/>
</dbReference>
<dbReference type="InterPro" id="IPR000089">
    <property type="entry name" value="Biotin_lipoyl"/>
</dbReference>